<proteinExistence type="predicted"/>
<dbReference type="GO" id="GO:0005886">
    <property type="term" value="C:plasma membrane"/>
    <property type="evidence" value="ECO:0007669"/>
    <property type="project" value="TreeGrafter"/>
</dbReference>
<evidence type="ECO:0000313" key="2">
    <source>
        <dbReference type="EMBL" id="SFM26806.1"/>
    </source>
</evidence>
<evidence type="ECO:0000256" key="1">
    <source>
        <dbReference type="SAM" id="Phobius"/>
    </source>
</evidence>
<feature type="transmembrane region" description="Helical" evidence="1">
    <location>
        <begin position="100"/>
        <end position="119"/>
    </location>
</feature>
<feature type="transmembrane region" description="Helical" evidence="1">
    <location>
        <begin position="162"/>
        <end position="180"/>
    </location>
</feature>
<dbReference type="Proteomes" id="UP000198519">
    <property type="component" value="Unassembled WGS sequence"/>
</dbReference>
<feature type="transmembrane region" description="Helical" evidence="1">
    <location>
        <begin position="53"/>
        <end position="79"/>
    </location>
</feature>
<sequence length="470" mass="51219">MSNITNNTDDHALESVPDSERQSWIKLTWGTTGIVTTLVQLFVGALATFVAGFWIGVISGVGVAIIGGLLGWAVGNVAYKTGLSSSVLARYHGFGRKGSTIVALVFGFMIIGFIALENVLLYKGFLFWSNQPDSESLRFGFYSVLTVSWILLTAYGFKQVTAFASITLLAFIAILLYLMVEVIQSSGQSWVDVFNFGAQLPPEALAALGAESDVGKYVFCFNVMIGAAGALALIDADLGRYSKSTRDIGIAAGLGNLFMNVIMLVIGASVMYAGTTHLVDYYVAQGMSPEEAQNNVLNSPHSVAAAFIVFGGTVGAILLFLAQGKAQVLNTYSSSLSLTNIFDVIFDWRPGRVVFVVFANILACLMIYISILDWFSSFITTLGVLTTCISTIIISDFYLVSRWRSEKVVRSDYHWPGVITVFVSYVVSRHVLQDFIQIEFVTSVVVTFILYPSLCWLMKGRREINLVSAK</sequence>
<dbReference type="RefSeq" id="WP_217642479.1">
    <property type="nucleotide sequence ID" value="NZ_FOUE01000002.1"/>
</dbReference>
<evidence type="ECO:0000313" key="3">
    <source>
        <dbReference type="Proteomes" id="UP000198519"/>
    </source>
</evidence>
<feature type="transmembrane region" description="Helical" evidence="1">
    <location>
        <begin position="353"/>
        <end position="372"/>
    </location>
</feature>
<keyword evidence="3" id="KW-1185">Reference proteome</keyword>
<keyword evidence="1" id="KW-1133">Transmembrane helix</keyword>
<feature type="transmembrane region" description="Helical" evidence="1">
    <location>
        <begin position="248"/>
        <end position="273"/>
    </location>
</feature>
<reference evidence="3" key="1">
    <citation type="submission" date="2016-10" db="EMBL/GenBank/DDBJ databases">
        <authorList>
            <person name="Varghese N."/>
            <person name="Submissions S."/>
        </authorList>
    </citation>
    <scope>NUCLEOTIDE SEQUENCE [LARGE SCALE GENOMIC DNA]</scope>
    <source>
        <strain evidence="3">CGMCC 1.7061</strain>
    </source>
</reference>
<feature type="transmembrane region" description="Helical" evidence="1">
    <location>
        <begin position="303"/>
        <end position="322"/>
    </location>
</feature>
<feature type="transmembrane region" description="Helical" evidence="1">
    <location>
        <begin position="438"/>
        <end position="458"/>
    </location>
</feature>
<feature type="transmembrane region" description="Helical" evidence="1">
    <location>
        <begin position="139"/>
        <end position="157"/>
    </location>
</feature>
<keyword evidence="1" id="KW-0472">Membrane</keyword>
<keyword evidence="1" id="KW-0812">Transmembrane</keyword>
<dbReference type="STRING" id="488535.SAMN04487963_2002"/>
<protein>
    <submittedName>
        <fullName evidence="2">Cytosine permease</fullName>
    </submittedName>
</protein>
<name>A0A1I4PGY5_9GAMM</name>
<feature type="transmembrane region" description="Helical" evidence="1">
    <location>
        <begin position="378"/>
        <end position="401"/>
    </location>
</feature>
<dbReference type="InterPro" id="IPR030191">
    <property type="entry name" value="CodB"/>
</dbReference>
<dbReference type="GO" id="GO:0015209">
    <property type="term" value="F:cytosine transmembrane transporter activity"/>
    <property type="evidence" value="ECO:0007669"/>
    <property type="project" value="InterPro"/>
</dbReference>
<dbReference type="PANTHER" id="PTHR30569:SF0">
    <property type="entry name" value="CYTOSINE PERMEASE"/>
    <property type="match status" value="1"/>
</dbReference>
<dbReference type="EMBL" id="FOUE01000002">
    <property type="protein sequence ID" value="SFM26806.1"/>
    <property type="molecule type" value="Genomic_DNA"/>
</dbReference>
<feature type="transmembrane region" description="Helical" evidence="1">
    <location>
        <begin position="413"/>
        <end position="432"/>
    </location>
</feature>
<feature type="transmembrane region" description="Helical" evidence="1">
    <location>
        <begin position="27"/>
        <end position="47"/>
    </location>
</feature>
<dbReference type="AlphaFoldDB" id="A0A1I4PGY5"/>
<dbReference type="PANTHER" id="PTHR30569">
    <property type="entry name" value="CYTOSINE TRANSPORTER CODB"/>
    <property type="match status" value="1"/>
</dbReference>
<feature type="transmembrane region" description="Helical" evidence="1">
    <location>
        <begin position="214"/>
        <end position="236"/>
    </location>
</feature>
<dbReference type="Gene3D" id="1.10.4160.10">
    <property type="entry name" value="Hydantoin permease"/>
    <property type="match status" value="1"/>
</dbReference>
<organism evidence="2 3">
    <name type="scientific">Marinobacter zhejiangensis</name>
    <dbReference type="NCBI Taxonomy" id="488535"/>
    <lineage>
        <taxon>Bacteria</taxon>
        <taxon>Pseudomonadati</taxon>
        <taxon>Pseudomonadota</taxon>
        <taxon>Gammaproteobacteria</taxon>
        <taxon>Pseudomonadales</taxon>
        <taxon>Marinobacteraceae</taxon>
        <taxon>Marinobacter</taxon>
    </lineage>
</organism>
<gene>
    <name evidence="2" type="ORF">SAMN04487963_2002</name>
</gene>
<accession>A0A1I4PGY5</accession>